<dbReference type="GO" id="GO:0009279">
    <property type="term" value="C:cell outer membrane"/>
    <property type="evidence" value="ECO:0007669"/>
    <property type="project" value="UniProtKB-SubCell"/>
</dbReference>
<dbReference type="Pfam" id="PF04453">
    <property type="entry name" value="LptD"/>
    <property type="match status" value="1"/>
</dbReference>
<reference evidence="4" key="1">
    <citation type="submission" date="2009-05" db="EMBL/GenBank/DDBJ databases">
        <authorList>
            <person name="Harkins D.M."/>
            <person name="DeShazer D."/>
            <person name="Woods D.E."/>
            <person name="Brinkac L.M."/>
            <person name="Brown K.A."/>
            <person name="Hung G.C."/>
            <person name="Tuanyok A."/>
            <person name="Zhang B."/>
            <person name="Nierman W.C."/>
        </authorList>
    </citation>
    <scope>NUCLEOTIDE SEQUENCE [LARGE SCALE GENOMIC DNA]</scope>
    <source>
        <strain evidence="4">1710a</strain>
    </source>
</reference>
<keyword evidence="1 2" id="KW-0732">Signal</keyword>
<comment type="function">
    <text evidence="2">Together with LptE, is involved in the assembly of lipopolysaccharide (LPS) at the surface of the outer membrane.</text>
</comment>
<dbReference type="HAMAP" id="MF_01411">
    <property type="entry name" value="LPS_assembly_LptD"/>
    <property type="match status" value="1"/>
</dbReference>
<evidence type="ECO:0000259" key="3">
    <source>
        <dbReference type="Pfam" id="PF04453"/>
    </source>
</evidence>
<dbReference type="RefSeq" id="WP_004189876.1">
    <property type="nucleotide sequence ID" value="NZ_CM000832.1"/>
</dbReference>
<dbReference type="AlphaFoldDB" id="A0A0E1VYX1"/>
<organism evidence="4">
    <name type="scientific">Burkholderia pseudomallei 1710a</name>
    <dbReference type="NCBI Taxonomy" id="320371"/>
    <lineage>
        <taxon>Bacteria</taxon>
        <taxon>Pseudomonadati</taxon>
        <taxon>Pseudomonadota</taxon>
        <taxon>Betaproteobacteria</taxon>
        <taxon>Burkholderiales</taxon>
        <taxon>Burkholderiaceae</taxon>
        <taxon>Burkholderia</taxon>
        <taxon>pseudomallei group</taxon>
    </lineage>
</organism>
<sequence>MPPKTLFPLVPACDAAPRKKRLAVALLAVPGLVPAVSQAQLSGAAAEPQAFGSPWDLRLAPQLDEHPQKQGGKPATFVLADHTNGTAEQDLAAKGAAEIRRGNAAVKADAIHYDQDTDMADAYGKVTVANGGTTFSGPEAHLKVEANQGFMTTPKYRFTATGGTGSAERVQLLDSERSVFTNGTYTGCQCSTNPAWYIKGSEFDFDTGADEGVARNGVLFFQGVPLFGSPWLTFPLSGDRRSGFLPPTFSPFSSTNGFELSLPYYFNIAPNRDLTITPHIISKRGIFTQATFRYLSTNYSGTLTGEYLPDDRVAHRNRYAIFWQHQQNFGNGFGGYVYYNKVSDNLYPEELGSTNQFVNGVQTVYQQEAGLTYNNGPWSVLGRYQHWQTLPPSAAPYGREPQLNVKYTKYNVGGFDFGAEADYSRFRITTADQPEGDRVMFNPYVSYGLYGPGYFFVPKAQLHMASYDLTTTTGGVPGQPKRFTYSIPTLSLDTGLVFDRSVRLFGQDFIQTLEPRLFYVYTPYRNQSNAPLFDTAVSDFGLAEIFTPNTFVGNDRIADANRLTAALTTRFINPTTGDERARFVIAQQYYFTDQRVTLLPTEAPATARHSDLILGASVKLGAGFASETAFQYNVDNNQLVKSSVGFGYSPGERRVINVGYRYTRQNPTLSNEPINQILMSAQWPLTRRLYAVGRLNYDLASSRVVDGLVGFQYDADCWAFGVGVQRYANGLNSSGQQNSSTRVLAQLVLKGLTSIDNGLVTAFRAGVQGYTPLPPAPAPLSRFSNYD</sequence>
<evidence type="ECO:0000256" key="2">
    <source>
        <dbReference type="HAMAP-Rule" id="MF_01411"/>
    </source>
</evidence>
<comment type="caution">
    <text evidence="2">Lacks conserved residue(s) required for the propagation of feature annotation.</text>
</comment>
<dbReference type="GO" id="GO:0015920">
    <property type="term" value="P:lipopolysaccharide transport"/>
    <property type="evidence" value="ECO:0007669"/>
    <property type="project" value="InterPro"/>
</dbReference>
<name>A0A0E1VYX1_BURPE</name>
<accession>A0A0E1VYX1</accession>
<dbReference type="PANTHER" id="PTHR30189">
    <property type="entry name" value="LPS-ASSEMBLY PROTEIN"/>
    <property type="match status" value="1"/>
</dbReference>
<dbReference type="PANTHER" id="PTHR30189:SF1">
    <property type="entry name" value="LPS-ASSEMBLY PROTEIN LPTD"/>
    <property type="match status" value="1"/>
</dbReference>
<dbReference type="InterPro" id="IPR050218">
    <property type="entry name" value="LptD"/>
</dbReference>
<evidence type="ECO:0000256" key="1">
    <source>
        <dbReference type="ARBA" id="ARBA00022729"/>
    </source>
</evidence>
<comment type="similarity">
    <text evidence="2">Belongs to the LptD family.</text>
</comment>
<gene>
    <name evidence="2" type="primary">lptD</name>
    <name evidence="4" type="ORF">BURPS1710A_0992</name>
</gene>
<dbReference type="GeneID" id="93059170"/>
<comment type="subunit">
    <text evidence="2">Component of the lipopolysaccharide transport and assembly complex. Interacts with LptE and LptA.</text>
</comment>
<keyword evidence="2" id="KW-0472">Membrane</keyword>
<dbReference type="HOGENOM" id="CLU_009039_0_0_4"/>
<dbReference type="InterPro" id="IPR020889">
    <property type="entry name" value="LipoPS_assembly_LptD"/>
</dbReference>
<dbReference type="EMBL" id="CM000832">
    <property type="protein sequence ID" value="EET06093.1"/>
    <property type="molecule type" value="Genomic_DNA"/>
</dbReference>
<evidence type="ECO:0000313" key="4">
    <source>
        <dbReference type="EMBL" id="EET06093.1"/>
    </source>
</evidence>
<dbReference type="Proteomes" id="UP000001812">
    <property type="component" value="Chromosome I"/>
</dbReference>
<dbReference type="GO" id="GO:1990351">
    <property type="term" value="C:transporter complex"/>
    <property type="evidence" value="ECO:0007669"/>
    <property type="project" value="TreeGrafter"/>
</dbReference>
<dbReference type="InterPro" id="IPR007543">
    <property type="entry name" value="LptD_C"/>
</dbReference>
<dbReference type="SMR" id="A0A0E1VYX1"/>
<comment type="subcellular location">
    <subcellularLocation>
        <location evidence="2">Cell outer membrane</location>
    </subcellularLocation>
</comment>
<protein>
    <recommendedName>
        <fullName evidence="2">LPS-assembly protein LptD</fullName>
    </recommendedName>
</protein>
<feature type="domain" description="LptD C-terminal" evidence="3">
    <location>
        <begin position="316"/>
        <end position="688"/>
    </location>
</feature>
<dbReference type="GO" id="GO:0043165">
    <property type="term" value="P:Gram-negative-bacterium-type cell outer membrane assembly"/>
    <property type="evidence" value="ECO:0007669"/>
    <property type="project" value="UniProtKB-UniRule"/>
</dbReference>
<keyword evidence="2" id="KW-0998">Cell outer membrane</keyword>
<proteinExistence type="inferred from homology"/>